<evidence type="ECO:0000256" key="1">
    <source>
        <dbReference type="ARBA" id="ARBA00006814"/>
    </source>
</evidence>
<evidence type="ECO:0000256" key="3">
    <source>
        <dbReference type="ARBA" id="ARBA00022750"/>
    </source>
</evidence>
<dbReference type="NCBIfam" id="TIGR00072">
    <property type="entry name" value="hydrog_prot"/>
    <property type="match status" value="1"/>
</dbReference>
<dbReference type="InterPro" id="IPR000671">
    <property type="entry name" value="Peptidase_A31"/>
</dbReference>
<dbReference type="GO" id="GO:0008047">
    <property type="term" value="F:enzyme activator activity"/>
    <property type="evidence" value="ECO:0007669"/>
    <property type="project" value="InterPro"/>
</dbReference>
<dbReference type="GO" id="GO:0016485">
    <property type="term" value="P:protein processing"/>
    <property type="evidence" value="ECO:0007669"/>
    <property type="project" value="TreeGrafter"/>
</dbReference>
<gene>
    <name evidence="5" type="ORF">ACTIVE_8627</name>
</gene>
<proteinExistence type="inferred from homology"/>
<evidence type="ECO:0000256" key="2">
    <source>
        <dbReference type="ARBA" id="ARBA00022670"/>
    </source>
</evidence>
<dbReference type="Proteomes" id="UP000501240">
    <property type="component" value="Chromosome"/>
</dbReference>
<keyword evidence="2 5" id="KW-0645">Protease</keyword>
<evidence type="ECO:0000313" key="5">
    <source>
        <dbReference type="EMBL" id="QKG26974.1"/>
    </source>
</evidence>
<dbReference type="Gene3D" id="3.40.50.1450">
    <property type="entry name" value="HybD-like"/>
    <property type="match status" value="1"/>
</dbReference>
<dbReference type="Pfam" id="PF01750">
    <property type="entry name" value="HycI"/>
    <property type="match status" value="1"/>
</dbReference>
<reference evidence="5 6" key="1">
    <citation type="submission" date="2020-05" db="EMBL/GenBank/DDBJ databases">
        <title>Actinomadura verrucosospora NRRL-B18236 (PFL_A860) Genome sequencing and assembly.</title>
        <authorList>
            <person name="Samborskyy M."/>
        </authorList>
    </citation>
    <scope>NUCLEOTIDE SEQUENCE [LARGE SCALE GENOMIC DNA]</scope>
    <source>
        <strain evidence="5 6">NRRL:B18236</strain>
    </source>
</reference>
<keyword evidence="4" id="KW-0378">Hydrolase</keyword>
<evidence type="ECO:0000256" key="4">
    <source>
        <dbReference type="ARBA" id="ARBA00022801"/>
    </source>
</evidence>
<keyword evidence="3" id="KW-0064">Aspartyl protease</keyword>
<dbReference type="EMBL" id="CP053892">
    <property type="protein sequence ID" value="QKG26974.1"/>
    <property type="molecule type" value="Genomic_DNA"/>
</dbReference>
<name>A0A7D3W2E6_ACTVE</name>
<keyword evidence="6" id="KW-1185">Reference proteome</keyword>
<dbReference type="InterPro" id="IPR023430">
    <property type="entry name" value="Pept_HybD-like_dom_sf"/>
</dbReference>
<dbReference type="SUPFAM" id="SSF53163">
    <property type="entry name" value="HybD-like"/>
    <property type="match status" value="1"/>
</dbReference>
<dbReference type="PRINTS" id="PR00446">
    <property type="entry name" value="HYDRGNUPTAKE"/>
</dbReference>
<organism evidence="5 6">
    <name type="scientific">Actinomadura verrucosospora</name>
    <dbReference type="NCBI Taxonomy" id="46165"/>
    <lineage>
        <taxon>Bacteria</taxon>
        <taxon>Bacillati</taxon>
        <taxon>Actinomycetota</taxon>
        <taxon>Actinomycetes</taxon>
        <taxon>Streptosporangiales</taxon>
        <taxon>Thermomonosporaceae</taxon>
        <taxon>Actinomadura</taxon>
    </lineage>
</organism>
<dbReference type="AlphaFoldDB" id="A0A7D3W2E6"/>
<evidence type="ECO:0000313" key="6">
    <source>
        <dbReference type="Proteomes" id="UP000501240"/>
    </source>
</evidence>
<protein>
    <submittedName>
        <fullName evidence="5">Hydrogenase maturation protease</fullName>
    </submittedName>
</protein>
<accession>A0A7D3W2E6</accession>
<dbReference type="GO" id="GO:0004190">
    <property type="term" value="F:aspartic-type endopeptidase activity"/>
    <property type="evidence" value="ECO:0007669"/>
    <property type="project" value="UniProtKB-KW"/>
</dbReference>
<dbReference type="PANTHER" id="PTHR30302:SF1">
    <property type="entry name" value="HYDROGENASE 2 MATURATION PROTEASE"/>
    <property type="match status" value="1"/>
</dbReference>
<dbReference type="PANTHER" id="PTHR30302">
    <property type="entry name" value="HYDROGENASE 1 MATURATION PROTEASE"/>
    <property type="match status" value="1"/>
</dbReference>
<dbReference type="RefSeq" id="WP_173100329.1">
    <property type="nucleotide sequence ID" value="NZ_CP053892.1"/>
</dbReference>
<comment type="similarity">
    <text evidence="1">Belongs to the peptidase A31 family.</text>
</comment>
<sequence>MSGDAKARVLVAGIGNVFLGDDGFGVEVVRRLAGTVLPAGVEAADYGIRGVHLAYELLNGRHDTLVMVDAVPVDGPPGTLAVIEVDPADVDAATAGLDPDAPIAPPALDGHGMDPMAVLRLLRQLGGGVGRVLVVGCRPGSLDEGIGLSAPVEAALGEAVRLVTRLACDEAARERPAAAGVEGTNAAIP</sequence>